<gene>
    <name evidence="6" type="ORF">GJU39_06040</name>
</gene>
<organism evidence="6 7">
    <name type="scientific">Pedobacter petrophilus</name>
    <dbReference type="NCBI Taxonomy" id="1908241"/>
    <lineage>
        <taxon>Bacteria</taxon>
        <taxon>Pseudomonadati</taxon>
        <taxon>Bacteroidota</taxon>
        <taxon>Sphingobacteriia</taxon>
        <taxon>Sphingobacteriales</taxon>
        <taxon>Sphingobacteriaceae</taxon>
        <taxon>Pedobacter</taxon>
    </lineage>
</organism>
<comment type="caution">
    <text evidence="6">The sequence shown here is derived from an EMBL/GenBank/DDBJ whole genome shotgun (WGS) entry which is preliminary data.</text>
</comment>
<keyword evidence="7" id="KW-1185">Reference proteome</keyword>
<proteinExistence type="predicted"/>
<evidence type="ECO:0000313" key="7">
    <source>
        <dbReference type="Proteomes" id="UP000487757"/>
    </source>
</evidence>
<dbReference type="Pfam" id="PF00072">
    <property type="entry name" value="Response_reg"/>
    <property type="match status" value="1"/>
</dbReference>
<dbReference type="CDD" id="cd06170">
    <property type="entry name" value="LuxR_C_like"/>
    <property type="match status" value="1"/>
</dbReference>
<reference evidence="6 7" key="1">
    <citation type="submission" date="2019-11" db="EMBL/GenBank/DDBJ databases">
        <title>Pedobacter petrophilus genome.</title>
        <authorList>
            <person name="Feldbauer M.J."/>
            <person name="Newman J.D."/>
        </authorList>
    </citation>
    <scope>NUCLEOTIDE SEQUENCE [LARGE SCALE GENOMIC DNA]</scope>
    <source>
        <strain evidence="6 7">LMG 29686</strain>
    </source>
</reference>
<feature type="modified residue" description="4-aspartylphosphate" evidence="3">
    <location>
        <position position="57"/>
    </location>
</feature>
<name>A0A7K0FVT8_9SPHI</name>
<dbReference type="InterPro" id="IPR039420">
    <property type="entry name" value="WalR-like"/>
</dbReference>
<dbReference type="GO" id="GO:0003677">
    <property type="term" value="F:DNA binding"/>
    <property type="evidence" value="ECO:0007669"/>
    <property type="project" value="UniProtKB-KW"/>
</dbReference>
<dbReference type="PANTHER" id="PTHR43214:SF43">
    <property type="entry name" value="TWO-COMPONENT RESPONSE REGULATOR"/>
    <property type="match status" value="1"/>
</dbReference>
<dbReference type="Proteomes" id="UP000487757">
    <property type="component" value="Unassembled WGS sequence"/>
</dbReference>
<sequence>MTMLKIILAEDHIIVRNGIKLILDSQPGVQVIGEADNGKEVLDLIASGTIPDIVLTDINMPEMDGITLIRELKERWPEIKTIVLSMLDNEKYVAQAFLEGSRGYLMKNVNEDEMMFALKTVHSGTKYLCCELSQGLLDRLLHNVAAQTEQTHMQIELSMREIEVLHLIAEGYTNQEMADKIFLSKRTVEGHRQSLIDKTGSKNTAALIRFAVTNGYLN</sequence>
<accession>A0A7K0FVT8</accession>
<protein>
    <submittedName>
        <fullName evidence="6">Response regulator</fullName>
    </submittedName>
</protein>
<keyword evidence="2" id="KW-0238">DNA-binding</keyword>
<evidence type="ECO:0000256" key="3">
    <source>
        <dbReference type="PROSITE-ProRule" id="PRU00169"/>
    </source>
</evidence>
<dbReference type="CDD" id="cd17535">
    <property type="entry name" value="REC_NarL-like"/>
    <property type="match status" value="1"/>
</dbReference>
<dbReference type="PROSITE" id="PS50043">
    <property type="entry name" value="HTH_LUXR_2"/>
    <property type="match status" value="1"/>
</dbReference>
<dbReference type="InterPro" id="IPR058245">
    <property type="entry name" value="NreC/VraR/RcsB-like_REC"/>
</dbReference>
<dbReference type="GO" id="GO:0006355">
    <property type="term" value="P:regulation of DNA-templated transcription"/>
    <property type="evidence" value="ECO:0007669"/>
    <property type="project" value="InterPro"/>
</dbReference>
<dbReference type="InterPro" id="IPR000792">
    <property type="entry name" value="Tscrpt_reg_LuxR_C"/>
</dbReference>
<dbReference type="AlphaFoldDB" id="A0A7K0FVT8"/>
<evidence type="ECO:0000256" key="1">
    <source>
        <dbReference type="ARBA" id="ARBA00022553"/>
    </source>
</evidence>
<dbReference type="SUPFAM" id="SSF52172">
    <property type="entry name" value="CheY-like"/>
    <property type="match status" value="1"/>
</dbReference>
<dbReference type="GO" id="GO:0000160">
    <property type="term" value="P:phosphorelay signal transduction system"/>
    <property type="evidence" value="ECO:0007669"/>
    <property type="project" value="InterPro"/>
</dbReference>
<dbReference type="Gene3D" id="3.40.50.2300">
    <property type="match status" value="1"/>
</dbReference>
<evidence type="ECO:0000259" key="5">
    <source>
        <dbReference type="PROSITE" id="PS50110"/>
    </source>
</evidence>
<evidence type="ECO:0000256" key="2">
    <source>
        <dbReference type="ARBA" id="ARBA00023125"/>
    </source>
</evidence>
<dbReference type="SMART" id="SM00448">
    <property type="entry name" value="REC"/>
    <property type="match status" value="1"/>
</dbReference>
<dbReference type="PROSITE" id="PS50110">
    <property type="entry name" value="RESPONSE_REGULATORY"/>
    <property type="match status" value="1"/>
</dbReference>
<dbReference type="InterPro" id="IPR011006">
    <property type="entry name" value="CheY-like_superfamily"/>
</dbReference>
<feature type="domain" description="Response regulatory" evidence="5">
    <location>
        <begin position="5"/>
        <end position="122"/>
    </location>
</feature>
<dbReference type="SMART" id="SM00421">
    <property type="entry name" value="HTH_LUXR"/>
    <property type="match status" value="1"/>
</dbReference>
<dbReference type="Pfam" id="PF00196">
    <property type="entry name" value="GerE"/>
    <property type="match status" value="1"/>
</dbReference>
<evidence type="ECO:0000259" key="4">
    <source>
        <dbReference type="PROSITE" id="PS50043"/>
    </source>
</evidence>
<dbReference type="PRINTS" id="PR00038">
    <property type="entry name" value="HTHLUXR"/>
</dbReference>
<dbReference type="InterPro" id="IPR001789">
    <property type="entry name" value="Sig_transdc_resp-reg_receiver"/>
</dbReference>
<evidence type="ECO:0000313" key="6">
    <source>
        <dbReference type="EMBL" id="MRX75645.1"/>
    </source>
</evidence>
<dbReference type="EMBL" id="WKKH01000006">
    <property type="protein sequence ID" value="MRX75645.1"/>
    <property type="molecule type" value="Genomic_DNA"/>
</dbReference>
<keyword evidence="1 3" id="KW-0597">Phosphoprotein</keyword>
<feature type="domain" description="HTH luxR-type" evidence="4">
    <location>
        <begin position="150"/>
        <end position="215"/>
    </location>
</feature>
<dbReference type="PANTHER" id="PTHR43214">
    <property type="entry name" value="TWO-COMPONENT RESPONSE REGULATOR"/>
    <property type="match status" value="1"/>
</dbReference>